<keyword evidence="3" id="KW-0472">Membrane</keyword>
<sequence length="882" mass="98541">MAPPRHITQLAPDKYTSRVDYSALPSNSSSHTSPEQSLFPSEPAPTTKPTLYGIRTEPNYRFVWNSHLLSKVEKELHPDWLLFITHGFISQSNVSIFGRSVYVTLVARRSNKYAGTRFLKRGANFYGDVANEVETEQIVEDLERACHSISSFVQMRGSIPAHWSQDMTKMVAKPAITLDLSDPFYTAAGAHFNSLLRRYGAPTIILNLVKKREKKKHESQLSVELHSAVQYLNQFLPPEFAIQYLTFDMARMNKGKDANVMWKLADIAQGAIGKTGLFCVSQGEAMSYQTGIVRVNCVDCLDRTNTAQFAVGKCALALQLVSLGLLPKPSLDFDSDCVRLLEVLYEDHGDTLALQYGGSQLVHRIKTYRKTAPWTSQGNDIMQTLSRYYSNTFSDAEKQHAMNVFLGLFIPEENAPPIWELPNDYYLHHPQAVGIAPTVSIFGRSVYVTLVARRSNKYAGTRFLKRGANFYGDVANEVETEQIVEDLGRSHSISSFVQMRGSIPAHWSQDMTKMVAKPAITLDLSDPFYTAAGAHFNSLLRRYGAPTIIWQSAILPYGDFMPQGVTDLSPFTVRVRDAWRREGDPNRDNTVAKNPSLTGASSTSSLTSSDSSSDESDDSTSETYRLGDSKGESLSTLVSLGLLPKPSLDFDSDCVRLLEVLYEDHGDTLALQYGGSQLVHRIKTYRKTAPWTSQGNDIMQTLSRYYSNTFSDAEKQHAMNVFLGLFIPEENAPPIWELPNDYYLHHPQAVGIAPTVYRSDRGLIDPGLSRYNLCDGDRGLSDRPSVRYGHLRYSLIGKSANRVPGTKPSDDSATIINSIPILQCRSDFGTQSSEQVPVPVVSEQSMAIYREYVERMGGAKPPSDKTLAQYKRYCDNELYVFS</sequence>
<dbReference type="GO" id="GO:0043813">
    <property type="term" value="F:phosphatidylinositol-3,5-bisphosphate 5-phosphatase activity"/>
    <property type="evidence" value="ECO:0007669"/>
    <property type="project" value="InterPro"/>
</dbReference>
<dbReference type="PROSITE" id="PS50275">
    <property type="entry name" value="SAC"/>
    <property type="match status" value="2"/>
</dbReference>
<dbReference type="GeneID" id="103511952"/>
<evidence type="ECO:0000313" key="7">
    <source>
        <dbReference type="RefSeq" id="XP_026681364.1"/>
    </source>
</evidence>
<accession>A0A3Q0IYT7</accession>
<dbReference type="RefSeq" id="XP_026681364.1">
    <property type="nucleotide sequence ID" value="XM_026825563.1"/>
</dbReference>
<reference evidence="7" key="1">
    <citation type="submission" date="2025-08" db="UniProtKB">
        <authorList>
            <consortium name="RefSeq"/>
        </authorList>
    </citation>
    <scope>IDENTIFICATION</scope>
</reference>
<evidence type="ECO:0000259" key="5">
    <source>
        <dbReference type="PROSITE" id="PS50275"/>
    </source>
</evidence>
<evidence type="ECO:0000256" key="2">
    <source>
        <dbReference type="ARBA" id="ARBA00022801"/>
    </source>
</evidence>
<gene>
    <name evidence="7" type="primary">LOC103511952</name>
</gene>
<name>A0A3Q0IYT7_DIACI</name>
<protein>
    <submittedName>
        <fullName evidence="7">Polyphosphoinositide phosphatase-like</fullName>
    </submittedName>
</protein>
<feature type="domain" description="SAC" evidence="5">
    <location>
        <begin position="434"/>
        <end position="549"/>
    </location>
</feature>
<keyword evidence="6" id="KW-1185">Reference proteome</keyword>
<dbReference type="PANTHER" id="PTHR45738">
    <property type="entry name" value="POLYPHOSPHOINOSITIDE PHOSPHATASE"/>
    <property type="match status" value="1"/>
</dbReference>
<feature type="region of interest" description="Disordered" evidence="4">
    <location>
        <begin position="1"/>
        <end position="50"/>
    </location>
</feature>
<dbReference type="InterPro" id="IPR043573">
    <property type="entry name" value="Fig4-like"/>
</dbReference>
<organism evidence="6 7">
    <name type="scientific">Diaphorina citri</name>
    <name type="common">Asian citrus psyllid</name>
    <dbReference type="NCBI Taxonomy" id="121845"/>
    <lineage>
        <taxon>Eukaryota</taxon>
        <taxon>Metazoa</taxon>
        <taxon>Ecdysozoa</taxon>
        <taxon>Arthropoda</taxon>
        <taxon>Hexapoda</taxon>
        <taxon>Insecta</taxon>
        <taxon>Pterygota</taxon>
        <taxon>Neoptera</taxon>
        <taxon>Paraneoptera</taxon>
        <taxon>Hemiptera</taxon>
        <taxon>Sternorrhyncha</taxon>
        <taxon>Psylloidea</taxon>
        <taxon>Psyllidae</taxon>
        <taxon>Diaphorininae</taxon>
        <taxon>Diaphorina</taxon>
    </lineage>
</organism>
<dbReference type="Proteomes" id="UP000079169">
    <property type="component" value="Unplaced"/>
</dbReference>
<feature type="compositionally biased region" description="Polar residues" evidence="4">
    <location>
        <begin position="24"/>
        <end position="39"/>
    </location>
</feature>
<dbReference type="InterPro" id="IPR002013">
    <property type="entry name" value="SAC_dom"/>
</dbReference>
<dbReference type="PaxDb" id="121845-A0A3Q0IYT7"/>
<dbReference type="PANTHER" id="PTHR45738:SF5">
    <property type="entry name" value="POLYPHOSPHOINOSITIDE PHOSPHATASE"/>
    <property type="match status" value="1"/>
</dbReference>
<dbReference type="Pfam" id="PF02383">
    <property type="entry name" value="Syja_N"/>
    <property type="match status" value="2"/>
</dbReference>
<dbReference type="GO" id="GO:0046856">
    <property type="term" value="P:phosphatidylinositol dephosphorylation"/>
    <property type="evidence" value="ECO:0007669"/>
    <property type="project" value="InterPro"/>
</dbReference>
<dbReference type="KEGG" id="dci:103511952"/>
<evidence type="ECO:0000256" key="1">
    <source>
        <dbReference type="ARBA" id="ARBA00004308"/>
    </source>
</evidence>
<dbReference type="GO" id="GO:0012505">
    <property type="term" value="C:endomembrane system"/>
    <property type="evidence" value="ECO:0007669"/>
    <property type="project" value="UniProtKB-SubCell"/>
</dbReference>
<feature type="region of interest" description="Disordered" evidence="4">
    <location>
        <begin position="579"/>
        <end position="628"/>
    </location>
</feature>
<comment type="subcellular location">
    <subcellularLocation>
        <location evidence="1">Endomembrane system</location>
    </subcellularLocation>
</comment>
<feature type="domain" description="SAC" evidence="5">
    <location>
        <begin position="61"/>
        <end position="358"/>
    </location>
</feature>
<feature type="compositionally biased region" description="Polar residues" evidence="4">
    <location>
        <begin position="588"/>
        <end position="600"/>
    </location>
</feature>
<dbReference type="STRING" id="121845.A0A3Q0IYT7"/>
<keyword evidence="2" id="KW-0378">Hydrolase</keyword>
<feature type="compositionally biased region" description="Low complexity" evidence="4">
    <location>
        <begin position="601"/>
        <end position="611"/>
    </location>
</feature>
<evidence type="ECO:0000256" key="3">
    <source>
        <dbReference type="ARBA" id="ARBA00023136"/>
    </source>
</evidence>
<dbReference type="AlphaFoldDB" id="A0A3Q0IYT7"/>
<evidence type="ECO:0000256" key="4">
    <source>
        <dbReference type="SAM" id="MobiDB-lite"/>
    </source>
</evidence>
<proteinExistence type="predicted"/>
<evidence type="ECO:0000313" key="6">
    <source>
        <dbReference type="Proteomes" id="UP000079169"/>
    </source>
</evidence>